<gene>
    <name evidence="11" type="ORF">RDB_LOCUS84054</name>
</gene>
<dbReference type="EMBL" id="CAJMWR010002484">
    <property type="protein sequence ID" value="CAE6445372.1"/>
    <property type="molecule type" value="Genomic_DNA"/>
</dbReference>
<protein>
    <recommendedName>
        <fullName evidence="3">Nucleolar protein 58</fullName>
    </recommendedName>
</protein>
<evidence type="ECO:0000256" key="6">
    <source>
        <dbReference type="ARBA" id="ARBA00023242"/>
    </source>
</evidence>
<comment type="caution">
    <text evidence="11">The sequence shown here is derived from an EMBL/GenBank/DDBJ whole genome shotgun (WGS) entry which is preliminary data.</text>
</comment>
<dbReference type="AlphaFoldDB" id="A0A8H3GB94"/>
<dbReference type="Gene3D" id="1.10.287.4070">
    <property type="match status" value="1"/>
</dbReference>
<dbReference type="InterPro" id="IPR036070">
    <property type="entry name" value="Nop_dom_sf"/>
</dbReference>
<dbReference type="GO" id="GO:0006364">
    <property type="term" value="P:rRNA processing"/>
    <property type="evidence" value="ECO:0007669"/>
    <property type="project" value="UniProtKB-KW"/>
</dbReference>
<evidence type="ECO:0000313" key="11">
    <source>
        <dbReference type="EMBL" id="CAE6445372.1"/>
    </source>
</evidence>
<feature type="compositionally biased region" description="Basic residues" evidence="9">
    <location>
        <begin position="516"/>
        <end position="525"/>
    </location>
</feature>
<evidence type="ECO:0000313" key="12">
    <source>
        <dbReference type="Proteomes" id="UP000663840"/>
    </source>
</evidence>
<dbReference type="PANTHER" id="PTHR10894">
    <property type="entry name" value="NUCLEOLAR PROTEIN 5 NUCLEOLAR PROTEIN NOP5 NOP58"/>
    <property type="match status" value="1"/>
</dbReference>
<evidence type="ECO:0000256" key="9">
    <source>
        <dbReference type="SAM" id="MobiDB-lite"/>
    </source>
</evidence>
<comment type="subcellular location">
    <subcellularLocation>
        <location evidence="1">Nucleus</location>
        <location evidence="1">Nucleolus</location>
    </subcellularLocation>
</comment>
<feature type="region of interest" description="Disordered" evidence="9">
    <location>
        <begin position="449"/>
        <end position="575"/>
    </location>
</feature>
<dbReference type="SUPFAM" id="SSF89124">
    <property type="entry name" value="Nop domain"/>
    <property type="match status" value="1"/>
</dbReference>
<dbReference type="GO" id="GO:0031428">
    <property type="term" value="C:box C/D methylation guide snoRNP complex"/>
    <property type="evidence" value="ECO:0007669"/>
    <property type="project" value="InterPro"/>
</dbReference>
<dbReference type="Proteomes" id="UP000663840">
    <property type="component" value="Unassembled WGS sequence"/>
</dbReference>
<evidence type="ECO:0000256" key="4">
    <source>
        <dbReference type="ARBA" id="ARBA00022517"/>
    </source>
</evidence>
<sequence>MLVLYETSLGFCLFKLNDEAKLTAGDVWKDFETPKAATKLLKLKAIHRFTSTAMAVEDISAMQEGKLSKGLKQFLQDQVVDKGKGKESLAVIEPKLGGAIAKKLGIQVVSGESTQDLFRGIRSQLSSLLDGLDPTDLSTMSLGLSHSLSRFKLKFSPDKVDIMVIQAIALLDDLDKEINIYSMRVKEWYGWHFPEMGKIIVDNLAYAKVVREMGFRTNAATTSLASILPEELELTLKAAAEISMGTEISDSDISHIHSLCDQVISISAYRAQLSEYLRNRMNAIAPNLTALVGELVGARLISHAGSLMSLAKHPASTVQILGAEKALFRALKTKHDTPKYGLIYHCDYDVQASLIGQAPQKLKGKMARMVATKAALSIRVDALADVDEKSEATAATIGIENRAKLESRLRALEHQSDLGSLPFANTVRKQSKFEMSGSTKQYNTAADSVGADQMDLDPIPTERAPTDAAADAKEERRKAKEEKKKAKAEKKAKKEAKKAEEEAAVTNEDDEEAARKEKKRLKKEAKKAAAAAVAEVAAEMAEEAAPVVSNGSEKKQKKRRVDEGESPEKKKKKAT</sequence>
<keyword evidence="5" id="KW-0698">rRNA processing</keyword>
<feature type="domain" description="Nop" evidence="10">
    <location>
        <begin position="284"/>
        <end position="414"/>
    </location>
</feature>
<dbReference type="GO" id="GO:0030515">
    <property type="term" value="F:snoRNA binding"/>
    <property type="evidence" value="ECO:0007669"/>
    <property type="project" value="InterPro"/>
</dbReference>
<dbReference type="FunFam" id="1.10.246.90:FF:000003">
    <property type="entry name" value="Nucleolar protein 58"/>
    <property type="match status" value="1"/>
</dbReference>
<comment type="function">
    <text evidence="8">Required for pre-18S rRNA processing. May bind microtubules.</text>
</comment>
<dbReference type="FunFam" id="1.10.287.4070:FF:000001">
    <property type="entry name" value="Probable Nucleolar protein 58"/>
    <property type="match status" value="1"/>
</dbReference>
<dbReference type="Pfam" id="PF08156">
    <property type="entry name" value="NOP5NT"/>
    <property type="match status" value="1"/>
</dbReference>
<dbReference type="GO" id="GO:0032040">
    <property type="term" value="C:small-subunit processome"/>
    <property type="evidence" value="ECO:0007669"/>
    <property type="project" value="InterPro"/>
</dbReference>
<dbReference type="InterPro" id="IPR012976">
    <property type="entry name" value="NOSIC"/>
</dbReference>
<dbReference type="PROSITE" id="PS51358">
    <property type="entry name" value="NOP"/>
    <property type="match status" value="1"/>
</dbReference>
<name>A0A8H3GB94_9AGAM</name>
<evidence type="ECO:0000259" key="10">
    <source>
        <dbReference type="PROSITE" id="PS51358"/>
    </source>
</evidence>
<dbReference type="InterPro" id="IPR045056">
    <property type="entry name" value="Nop56/Nop58"/>
</dbReference>
<evidence type="ECO:0000256" key="7">
    <source>
        <dbReference type="ARBA" id="ARBA00023274"/>
    </source>
</evidence>
<dbReference type="InterPro" id="IPR042239">
    <property type="entry name" value="Nop_C"/>
</dbReference>
<dbReference type="InterPro" id="IPR002687">
    <property type="entry name" value="Nop_dom"/>
</dbReference>
<dbReference type="Gene3D" id="1.10.246.90">
    <property type="entry name" value="Nop domain"/>
    <property type="match status" value="1"/>
</dbReference>
<proteinExistence type="inferred from homology"/>
<reference evidence="11" key="1">
    <citation type="submission" date="2021-01" db="EMBL/GenBank/DDBJ databases">
        <authorList>
            <person name="Kaushik A."/>
        </authorList>
    </citation>
    <scope>NUCLEOTIDE SEQUENCE</scope>
    <source>
        <strain evidence="11">AG1-1A</strain>
    </source>
</reference>
<dbReference type="PANTHER" id="PTHR10894:SF1">
    <property type="entry name" value="NUCLEOLAR PROTEIN 58"/>
    <property type="match status" value="1"/>
</dbReference>
<keyword evidence="6" id="KW-0539">Nucleus</keyword>
<evidence type="ECO:0000256" key="3">
    <source>
        <dbReference type="ARBA" id="ARBA00020379"/>
    </source>
</evidence>
<evidence type="ECO:0000256" key="8">
    <source>
        <dbReference type="ARBA" id="ARBA00024837"/>
    </source>
</evidence>
<accession>A0A8H3GB94</accession>
<dbReference type="InterPro" id="IPR012974">
    <property type="entry name" value="NOP58/56_N"/>
</dbReference>
<evidence type="ECO:0000256" key="2">
    <source>
        <dbReference type="ARBA" id="ARBA00009211"/>
    </source>
</evidence>
<dbReference type="Pfam" id="PF01798">
    <property type="entry name" value="Nop"/>
    <property type="match status" value="1"/>
</dbReference>
<comment type="similarity">
    <text evidence="2">Belongs to the NOP5/NOP56 family.</text>
</comment>
<keyword evidence="4" id="KW-0690">Ribosome biogenesis</keyword>
<feature type="compositionally biased region" description="Low complexity" evidence="9">
    <location>
        <begin position="528"/>
        <end position="545"/>
    </location>
</feature>
<feature type="compositionally biased region" description="Basic residues" evidence="9">
    <location>
        <begin position="485"/>
        <end position="496"/>
    </location>
</feature>
<feature type="compositionally biased region" description="Basic and acidic residues" evidence="9">
    <location>
        <begin position="470"/>
        <end position="484"/>
    </location>
</feature>
<keyword evidence="7" id="KW-0687">Ribonucleoprotein</keyword>
<evidence type="ECO:0000256" key="5">
    <source>
        <dbReference type="ARBA" id="ARBA00022552"/>
    </source>
</evidence>
<organism evidence="11 12">
    <name type="scientific">Rhizoctonia solani</name>
    <dbReference type="NCBI Taxonomy" id="456999"/>
    <lineage>
        <taxon>Eukaryota</taxon>
        <taxon>Fungi</taxon>
        <taxon>Dikarya</taxon>
        <taxon>Basidiomycota</taxon>
        <taxon>Agaricomycotina</taxon>
        <taxon>Agaricomycetes</taxon>
        <taxon>Cantharellales</taxon>
        <taxon>Ceratobasidiaceae</taxon>
        <taxon>Rhizoctonia</taxon>
    </lineage>
</organism>
<evidence type="ECO:0000256" key="1">
    <source>
        <dbReference type="ARBA" id="ARBA00004604"/>
    </source>
</evidence>
<dbReference type="SMART" id="SM00931">
    <property type="entry name" value="NOSIC"/>
    <property type="match status" value="1"/>
</dbReference>